<dbReference type="CTD" id="9818880"/>
<dbReference type="InParanoid" id="E3MJZ5"/>
<feature type="region of interest" description="Disordered" evidence="1">
    <location>
        <begin position="408"/>
        <end position="430"/>
    </location>
</feature>
<feature type="domain" description="SPK" evidence="2">
    <location>
        <begin position="9"/>
        <end position="117"/>
    </location>
</feature>
<evidence type="ECO:0000256" key="1">
    <source>
        <dbReference type="SAM" id="MobiDB-lite"/>
    </source>
</evidence>
<feature type="compositionally biased region" description="Acidic residues" evidence="1">
    <location>
        <begin position="266"/>
        <end position="278"/>
    </location>
</feature>
<dbReference type="GeneID" id="9818880"/>
<proteinExistence type="predicted"/>
<accession>E3MJZ5</accession>
<feature type="region of interest" description="Disordered" evidence="1">
    <location>
        <begin position="262"/>
        <end position="304"/>
    </location>
</feature>
<dbReference type="PANTHER" id="PTHR23362">
    <property type="entry name" value="L-PLASTIN-RELATED"/>
    <property type="match status" value="1"/>
</dbReference>
<evidence type="ECO:0000313" key="4">
    <source>
        <dbReference type="Proteomes" id="UP000008281"/>
    </source>
</evidence>
<feature type="domain" description="SPK" evidence="2">
    <location>
        <begin position="130"/>
        <end position="240"/>
    </location>
</feature>
<dbReference type="InterPro" id="IPR053315">
    <property type="entry name" value="Peptidase_C14A"/>
</dbReference>
<dbReference type="PANTHER" id="PTHR23362:SF8">
    <property type="entry name" value="SPK DOMAIN-CONTAINING PROTEIN"/>
    <property type="match status" value="1"/>
</dbReference>
<protein>
    <recommendedName>
        <fullName evidence="2">SPK domain-containing protein</fullName>
    </recommendedName>
</protein>
<dbReference type="EMBL" id="DS268451">
    <property type="protein sequence ID" value="EFP03837.1"/>
    <property type="molecule type" value="Genomic_DNA"/>
</dbReference>
<dbReference type="KEGG" id="crq:GCK72_012071"/>
<keyword evidence="4" id="KW-1185">Reference proteome</keyword>
<name>E3MJZ5_CAERE</name>
<dbReference type="SMART" id="SM00583">
    <property type="entry name" value="SPK"/>
    <property type="match status" value="2"/>
</dbReference>
<dbReference type="Proteomes" id="UP000008281">
    <property type="component" value="Unassembled WGS sequence"/>
</dbReference>
<dbReference type="RefSeq" id="XP_003103463.2">
    <property type="nucleotide sequence ID" value="XM_003103415.2"/>
</dbReference>
<dbReference type="HOGENOM" id="CLU_492781_0_0_1"/>
<evidence type="ECO:0000259" key="2">
    <source>
        <dbReference type="SMART" id="SM00583"/>
    </source>
</evidence>
<dbReference type="eggNOG" id="ENOG502T62U">
    <property type="taxonomic scope" value="Eukaryota"/>
</dbReference>
<sequence>MSPPLWFEENRRLITHIAEESENIVTPLSIRGFCAEYREKNGETSSVTCLARRIERFRNKIHELDCFNTEMKVKMLFAVGASIDEQYLKELKKDAVVELDDRNRIVRYERGGVAIQGKHHSQINPQCLEQDRNILNAFAEFTNHVNFPIRMSHFIRHFKATTGSHKCENSLRDRFNQLKAHIHADTEYDTHTRARMIFFSSTPVDEEFLAELRNDAVVEVDSEGRITRYETYDGVIEFYGEHRNWGTKGNRMSSVGLMIQPKREVEDDDDDSSGEEEVEVSRMVRKRGSPPTPAHGPAKKRRFSTPYCHHPVPISPSDSLADVVACASNTDHLHPQLKVKLEFDSMGNVVEKKETGGEPNDINFDIEMFQREPNCGEQELLEFDEEMQPLVMIEDRNENVELVVEEMDENASEKSDESMLPHLESSDNSEIVEEQDDHQPDMHTNGKEILEMLRGLTLTLDSPILSNLREMIEREIEVYQSGDIKMPTNYIIMSLRIALRAFLNDARPRELTEASISIHGLLMMLSYGLINLNRSYLEEFQREVSDAIKNLNYQDKSISLKTFETVMTTVIIALSSGIH</sequence>
<reference evidence="3" key="1">
    <citation type="submission" date="2007-07" db="EMBL/GenBank/DDBJ databases">
        <title>PCAP assembly of the Caenorhabditis remanei genome.</title>
        <authorList>
            <consortium name="The Caenorhabditis remanei Sequencing Consortium"/>
            <person name="Wilson R.K."/>
        </authorList>
    </citation>
    <scope>NUCLEOTIDE SEQUENCE [LARGE SCALE GENOMIC DNA]</scope>
    <source>
        <strain evidence="3">PB4641</strain>
    </source>
</reference>
<evidence type="ECO:0000313" key="3">
    <source>
        <dbReference type="EMBL" id="EFP03837.1"/>
    </source>
</evidence>
<dbReference type="Pfam" id="PF04435">
    <property type="entry name" value="SPK"/>
    <property type="match status" value="2"/>
</dbReference>
<dbReference type="AlphaFoldDB" id="E3MJZ5"/>
<dbReference type="InterPro" id="IPR006570">
    <property type="entry name" value="SPK_dom"/>
</dbReference>
<dbReference type="OMA" id="THYEAND"/>
<organism evidence="4">
    <name type="scientific">Caenorhabditis remanei</name>
    <name type="common">Caenorhabditis vulgaris</name>
    <dbReference type="NCBI Taxonomy" id="31234"/>
    <lineage>
        <taxon>Eukaryota</taxon>
        <taxon>Metazoa</taxon>
        <taxon>Ecdysozoa</taxon>
        <taxon>Nematoda</taxon>
        <taxon>Chromadorea</taxon>
        <taxon>Rhabditida</taxon>
        <taxon>Rhabditina</taxon>
        <taxon>Rhabditomorpha</taxon>
        <taxon>Rhabditoidea</taxon>
        <taxon>Rhabditidae</taxon>
        <taxon>Peloderinae</taxon>
        <taxon>Caenorhabditis</taxon>
    </lineage>
</organism>
<gene>
    <name evidence="3" type="ORF">CRE_28680</name>
</gene>
<dbReference type="OrthoDB" id="5808641at2759"/>